<feature type="non-terminal residue" evidence="8">
    <location>
        <position position="1"/>
    </location>
</feature>
<proteinExistence type="predicted"/>
<name>A0ABD2T325_9SOLN</name>
<evidence type="ECO:0000256" key="5">
    <source>
        <dbReference type="SAM" id="MobiDB-lite"/>
    </source>
</evidence>
<organism evidence="8 9">
    <name type="scientific">Solanum stoloniferum</name>
    <dbReference type="NCBI Taxonomy" id="62892"/>
    <lineage>
        <taxon>Eukaryota</taxon>
        <taxon>Viridiplantae</taxon>
        <taxon>Streptophyta</taxon>
        <taxon>Embryophyta</taxon>
        <taxon>Tracheophyta</taxon>
        <taxon>Spermatophyta</taxon>
        <taxon>Magnoliopsida</taxon>
        <taxon>eudicotyledons</taxon>
        <taxon>Gunneridae</taxon>
        <taxon>Pentapetalae</taxon>
        <taxon>asterids</taxon>
        <taxon>lamiids</taxon>
        <taxon>Solanales</taxon>
        <taxon>Solanaceae</taxon>
        <taxon>Solanoideae</taxon>
        <taxon>Solaneae</taxon>
        <taxon>Solanum</taxon>
    </lineage>
</organism>
<dbReference type="Proteomes" id="UP001627284">
    <property type="component" value="Unassembled WGS sequence"/>
</dbReference>
<dbReference type="InterPro" id="IPR003121">
    <property type="entry name" value="SWIB_MDM2_domain"/>
</dbReference>
<feature type="domain" description="DM2" evidence="6">
    <location>
        <begin position="297"/>
        <end position="376"/>
    </location>
</feature>
<dbReference type="Gene3D" id="1.10.245.10">
    <property type="entry name" value="SWIB/MDM2 domain"/>
    <property type="match status" value="2"/>
</dbReference>
<feature type="compositionally biased region" description="Basic and acidic residues" evidence="5">
    <location>
        <begin position="166"/>
        <end position="175"/>
    </location>
</feature>
<dbReference type="PANTHER" id="PTHR13844">
    <property type="entry name" value="SWI/SNF-RELATED MATRIX-ASSOCIATED ACTIN-DEPENDENT REGULATOR OF CHROMATIN SUBFAMILY D"/>
    <property type="match status" value="1"/>
</dbReference>
<keyword evidence="2" id="KW-0805">Transcription regulation</keyword>
<comment type="subcellular location">
    <subcellularLocation>
        <location evidence="1">Nucleus</location>
    </subcellularLocation>
</comment>
<dbReference type="SUPFAM" id="SSF47592">
    <property type="entry name" value="SWIB/MDM2 domain"/>
    <property type="match status" value="2"/>
</dbReference>
<dbReference type="Pfam" id="PF02201">
    <property type="entry name" value="SWIB"/>
    <property type="match status" value="2"/>
</dbReference>
<dbReference type="GO" id="GO:0001181">
    <property type="term" value="F:RNA polymerase I general transcription initiation factor activity"/>
    <property type="evidence" value="ECO:0007669"/>
    <property type="project" value="UniProtKB-ARBA"/>
</dbReference>
<reference evidence="8 9" key="1">
    <citation type="submission" date="2024-05" db="EMBL/GenBank/DDBJ databases">
        <title>De novo assembly of an allotetraploid wild potato.</title>
        <authorList>
            <person name="Hosaka A.J."/>
        </authorList>
    </citation>
    <scope>NUCLEOTIDE SEQUENCE [LARGE SCALE GENOMIC DNA]</scope>
    <source>
        <tissue evidence="8">Young leaves</tissue>
    </source>
</reference>
<comment type="caution">
    <text evidence="8">The sequence shown here is derived from an EMBL/GenBank/DDBJ whole genome shotgun (WGS) entry which is preliminary data.</text>
</comment>
<evidence type="ECO:0008006" key="10">
    <source>
        <dbReference type="Google" id="ProtNLM"/>
    </source>
</evidence>
<dbReference type="CDD" id="cd10567">
    <property type="entry name" value="SWIB-MDM2_like"/>
    <property type="match status" value="2"/>
</dbReference>
<feature type="compositionally biased region" description="Basic and acidic residues" evidence="5">
    <location>
        <begin position="275"/>
        <end position="286"/>
    </location>
</feature>
<dbReference type="FunFam" id="1.10.245.10:FF:000004">
    <property type="entry name" value="Upstream activation factor subunit"/>
    <property type="match status" value="1"/>
</dbReference>
<evidence type="ECO:0000313" key="8">
    <source>
        <dbReference type="EMBL" id="KAL3350603.1"/>
    </source>
</evidence>
<dbReference type="PROSITE" id="PS51998">
    <property type="entry name" value="DEK_C"/>
    <property type="match status" value="1"/>
</dbReference>
<feature type="region of interest" description="Disordered" evidence="5">
    <location>
        <begin position="105"/>
        <end position="182"/>
    </location>
</feature>
<evidence type="ECO:0000256" key="2">
    <source>
        <dbReference type="ARBA" id="ARBA00023015"/>
    </source>
</evidence>
<feature type="compositionally biased region" description="Basic and acidic residues" evidence="5">
    <location>
        <begin position="105"/>
        <end position="116"/>
    </location>
</feature>
<dbReference type="InterPro" id="IPR019835">
    <property type="entry name" value="SWIB_domain"/>
</dbReference>
<keyword evidence="4" id="KW-0539">Nucleus</keyword>
<gene>
    <name evidence="8" type="ORF">AABB24_023168</name>
</gene>
<dbReference type="InterPro" id="IPR014876">
    <property type="entry name" value="DEK_C"/>
</dbReference>
<dbReference type="GO" id="GO:0000500">
    <property type="term" value="C:RNA polymerase I upstream activating factor complex"/>
    <property type="evidence" value="ECO:0007669"/>
    <property type="project" value="UniProtKB-ARBA"/>
</dbReference>
<sequence>VGKSFFFLFFTLCNSVSLAKLGLLYFVRTLVPVLFPFYPSMVSDSVLVDRLREILRVSDLEIATAGTVRRRLEEELGVDLLDRKAFIRDQIDLFLRIQVEETSKNDVHEADNGKEGENDDSCSQEEQEEEQESEEVKEDENGDSCSQEEEVGEDKSATRSKKKARSEKMNGEAKKKGGFNKPCALSPQLQKLVGEPELGRPEVVKKIWAYIREKNLQNPENKRKILCDEVLSGIFQVKSIDMFQMNKVLSKHIWPLNEENGTQVKTSVKRRLSKKGREEALDEPKQKEKRQKGGGSGFLAPVQLSDALVKFLGIGENALPRADVIKRIWQYIKENELQDPSDKKTIICDERLKELFQVDSFHGFTVTKLLTAHFIKRED</sequence>
<evidence type="ECO:0000256" key="4">
    <source>
        <dbReference type="ARBA" id="ARBA00023242"/>
    </source>
</evidence>
<feature type="domain" description="DM2" evidence="6">
    <location>
        <begin position="178"/>
        <end position="255"/>
    </location>
</feature>
<evidence type="ECO:0000259" key="6">
    <source>
        <dbReference type="PROSITE" id="PS51925"/>
    </source>
</evidence>
<evidence type="ECO:0000313" key="9">
    <source>
        <dbReference type="Proteomes" id="UP001627284"/>
    </source>
</evidence>
<keyword evidence="9" id="KW-1185">Reference proteome</keyword>
<dbReference type="Pfam" id="PF08766">
    <property type="entry name" value="DEK_C"/>
    <property type="match status" value="1"/>
</dbReference>
<feature type="region of interest" description="Disordered" evidence="5">
    <location>
        <begin position="264"/>
        <end position="296"/>
    </location>
</feature>
<dbReference type="SUPFAM" id="SSF109715">
    <property type="entry name" value="DEK C-terminal domain"/>
    <property type="match status" value="1"/>
</dbReference>
<evidence type="ECO:0000256" key="3">
    <source>
        <dbReference type="ARBA" id="ARBA00023163"/>
    </source>
</evidence>
<feature type="compositionally biased region" description="Acidic residues" evidence="5">
    <location>
        <begin position="117"/>
        <end position="152"/>
    </location>
</feature>
<evidence type="ECO:0000256" key="1">
    <source>
        <dbReference type="ARBA" id="ARBA00004123"/>
    </source>
</evidence>
<dbReference type="AlphaFoldDB" id="A0ABD2T325"/>
<dbReference type="PROSITE" id="PS51925">
    <property type="entry name" value="SWIB_MDM2"/>
    <property type="match status" value="2"/>
</dbReference>
<evidence type="ECO:0000259" key="7">
    <source>
        <dbReference type="PROSITE" id="PS51998"/>
    </source>
</evidence>
<protein>
    <recommendedName>
        <fullName evidence="10">Upstream activation factor subunit spp27</fullName>
    </recommendedName>
</protein>
<dbReference type="InterPro" id="IPR036885">
    <property type="entry name" value="SWIB_MDM2_dom_sf"/>
</dbReference>
<accession>A0ABD2T325</accession>
<dbReference type="EMBL" id="JBJKTR010000013">
    <property type="protein sequence ID" value="KAL3350603.1"/>
    <property type="molecule type" value="Genomic_DNA"/>
</dbReference>
<keyword evidence="3" id="KW-0804">Transcription</keyword>
<dbReference type="Gene3D" id="1.10.10.60">
    <property type="entry name" value="Homeodomain-like"/>
    <property type="match status" value="1"/>
</dbReference>
<dbReference type="SMART" id="SM00151">
    <property type="entry name" value="SWIB"/>
    <property type="match status" value="2"/>
</dbReference>
<feature type="domain" description="DEK-C" evidence="7">
    <location>
        <begin position="41"/>
        <end position="96"/>
    </location>
</feature>